<accession>A0A077R2U6</accession>
<proteinExistence type="predicted"/>
<sequence>MIPLFWDDGNICFKGLGSVAATIGHFNYSLPCKEMLRKLCAASNPLISNRGSIDMVPGIAEPHHATESGSLKRRKLLGAEREPAFENQRLGEHLGACGNPIFVRDAYAQS</sequence>
<protein>
    <submittedName>
        <fullName evidence="1">Uncharacterized protein</fullName>
    </submittedName>
</protein>
<evidence type="ECO:0000313" key="1">
    <source>
        <dbReference type="EMBL" id="CDI53138.1"/>
    </source>
</evidence>
<organism evidence="1">
    <name type="scientific">Melanopsichium pennsylvanicum 4</name>
    <dbReference type="NCBI Taxonomy" id="1398559"/>
    <lineage>
        <taxon>Eukaryota</taxon>
        <taxon>Fungi</taxon>
        <taxon>Dikarya</taxon>
        <taxon>Basidiomycota</taxon>
        <taxon>Ustilaginomycotina</taxon>
        <taxon>Ustilaginomycetes</taxon>
        <taxon>Ustilaginales</taxon>
        <taxon>Ustilaginaceae</taxon>
        <taxon>Melanopsichium</taxon>
    </lineage>
</organism>
<dbReference type="EMBL" id="HG529570">
    <property type="protein sequence ID" value="CDI53138.1"/>
    <property type="molecule type" value="Genomic_DNA"/>
</dbReference>
<name>A0A077R2U6_9BASI</name>
<dbReference type="AlphaFoldDB" id="A0A077R2U6"/>
<reference evidence="1" key="1">
    <citation type="journal article" date="2014" name="Genome Biol. Evol.">
        <title>Gene Loss Rather Than Gene Gain Is Associated with a Host Jump from Monocots to Dicots in the Smut Fungus Melanopsichium pennsylvanicum.</title>
        <authorList>
            <person name="Sharma R."/>
            <person name="Mishra B."/>
            <person name="Runge F."/>
            <person name="Thines M."/>
        </authorList>
    </citation>
    <scope>NUCLEOTIDE SEQUENCE</scope>
    <source>
        <strain evidence="1">4</strain>
    </source>
</reference>